<comment type="caution">
    <text evidence="3">The sequence shown here is derived from an EMBL/GenBank/DDBJ whole genome shotgun (WGS) entry which is preliminary data.</text>
</comment>
<dbReference type="InterPro" id="IPR027268">
    <property type="entry name" value="Peptidase_M4/M1_CTD_sf"/>
</dbReference>
<feature type="signal peptide" evidence="1">
    <location>
        <begin position="1"/>
        <end position="21"/>
    </location>
</feature>
<proteinExistence type="predicted"/>
<dbReference type="RefSeq" id="WP_386095992.1">
    <property type="nucleotide sequence ID" value="NZ_JBHUOZ010000001.1"/>
</dbReference>
<keyword evidence="3" id="KW-0378">Hydrolase</keyword>
<keyword evidence="1" id="KW-0732">Signal</keyword>
<keyword evidence="4" id="KW-1185">Reference proteome</keyword>
<keyword evidence="3" id="KW-0645">Protease</keyword>
<name>A0ABW6A1I6_9BACT</name>
<feature type="chain" id="PRO_5046087769" evidence="1">
    <location>
        <begin position="22"/>
        <end position="654"/>
    </location>
</feature>
<dbReference type="Proteomes" id="UP001597511">
    <property type="component" value="Unassembled WGS sequence"/>
</dbReference>
<dbReference type="EMBL" id="JBHUOZ010000001">
    <property type="protein sequence ID" value="MFD2919117.1"/>
    <property type="molecule type" value="Genomic_DNA"/>
</dbReference>
<dbReference type="InterPro" id="IPR014782">
    <property type="entry name" value="Peptidase_M1_dom"/>
</dbReference>
<organism evidence="3 4">
    <name type="scientific">Terrimonas rubra</name>
    <dbReference type="NCBI Taxonomy" id="1035890"/>
    <lineage>
        <taxon>Bacteria</taxon>
        <taxon>Pseudomonadati</taxon>
        <taxon>Bacteroidota</taxon>
        <taxon>Chitinophagia</taxon>
        <taxon>Chitinophagales</taxon>
        <taxon>Chitinophagaceae</taxon>
        <taxon>Terrimonas</taxon>
    </lineage>
</organism>
<accession>A0ABW6A1I6</accession>
<protein>
    <submittedName>
        <fullName evidence="3">M1 family metallopeptidase</fullName>
        <ecNumber evidence="3">3.4.11.-</ecNumber>
    </submittedName>
</protein>
<dbReference type="CDD" id="cd09604">
    <property type="entry name" value="M1_APN_like"/>
    <property type="match status" value="1"/>
</dbReference>
<keyword evidence="3" id="KW-0031">Aminopeptidase</keyword>
<gene>
    <name evidence="3" type="ORF">ACFS6H_05285</name>
</gene>
<evidence type="ECO:0000313" key="4">
    <source>
        <dbReference type="Proteomes" id="UP001597511"/>
    </source>
</evidence>
<evidence type="ECO:0000313" key="3">
    <source>
        <dbReference type="EMBL" id="MFD2919117.1"/>
    </source>
</evidence>
<evidence type="ECO:0000259" key="2">
    <source>
        <dbReference type="Pfam" id="PF01433"/>
    </source>
</evidence>
<reference evidence="4" key="1">
    <citation type="journal article" date="2019" name="Int. J. Syst. Evol. Microbiol.">
        <title>The Global Catalogue of Microorganisms (GCM) 10K type strain sequencing project: providing services to taxonomists for standard genome sequencing and annotation.</title>
        <authorList>
            <consortium name="The Broad Institute Genomics Platform"/>
            <consortium name="The Broad Institute Genome Sequencing Center for Infectious Disease"/>
            <person name="Wu L."/>
            <person name="Ma J."/>
        </authorList>
    </citation>
    <scope>NUCLEOTIDE SEQUENCE [LARGE SCALE GENOMIC DNA]</scope>
    <source>
        <strain evidence="4">KCTC 23299</strain>
    </source>
</reference>
<evidence type="ECO:0000256" key="1">
    <source>
        <dbReference type="SAM" id="SignalP"/>
    </source>
</evidence>
<dbReference type="Pfam" id="PF01433">
    <property type="entry name" value="Peptidase_M1"/>
    <property type="match status" value="1"/>
</dbReference>
<dbReference type="GO" id="GO:0004177">
    <property type="term" value="F:aminopeptidase activity"/>
    <property type="evidence" value="ECO:0007669"/>
    <property type="project" value="UniProtKB-KW"/>
</dbReference>
<dbReference type="SUPFAM" id="SSF55486">
    <property type="entry name" value="Metalloproteases ('zincins'), catalytic domain"/>
    <property type="match status" value="1"/>
</dbReference>
<dbReference type="EC" id="3.4.11.-" evidence="3"/>
<dbReference type="Gene3D" id="1.10.390.10">
    <property type="entry name" value="Neutral Protease Domain 2"/>
    <property type="match status" value="1"/>
</dbReference>
<sequence length="654" mass="73366">MKKASLWMAAALFITGSAVKAQQAPAATESKYDSYKLFSPLFYTYNGNEYRNAAGEPGPAYWQNKVDYQINAKLDDTKKQVSATVVITYQNNSPQALSYLWLQLDQNLFNKNSRGQAKMPATGRSRYGDAKSGFDGGYKFSSVKLLNGTAEAAADTLISDTRMQVRLAKPLVKGGIIKLKMEYSYTVPDYGADRTGIQPTKNGDIYAIAQWFPRMCVYDDIRGWNTDPYLGASEFYLEYGNFDVSITAPSSFIVGGSGELQNPQEVMTAKQLQSYNQAKNSDKTVIIRSAADVTTPGTQPNKPSLTWKFKIQNSRDFAWAASKSFIWDAAKMNLPDGKKGLAMSLYPEESDGQNAWGRSTEYTKASIENYSKRWLPYPYYSAVNVASNVGGMEYPGIVFCGYRAKTAGLWGVTDHEFGHIWFPMIVGSNERRYGWMDEGFNTFINGIAAKDFNNGEYARPAGSAHNSGLFRPGMEVVYNTPDAMKERSIGALLYSKPGFALTLLREQILGEKRFDYAFRKYTRDWAYKHPTPWDFFRSIENSAGEDLAWFWKSMILENYQLDQAIVNVEPVQNDAKNGTILTIANLDQMAMPVVIEYTTADGTVARQKLPVEIWQNNTEWKVLLPATTAVTKVVLDPDKVFPDMNPKNNVWPVQ</sequence>
<feature type="domain" description="Peptidase M1 membrane alanine aminopeptidase" evidence="2">
    <location>
        <begin position="389"/>
        <end position="553"/>
    </location>
</feature>